<dbReference type="InterPro" id="IPR035986">
    <property type="entry name" value="PKD_dom_sf"/>
</dbReference>
<evidence type="ECO:0000256" key="1">
    <source>
        <dbReference type="SAM" id="SignalP"/>
    </source>
</evidence>
<keyword evidence="1" id="KW-0732">Signal</keyword>
<dbReference type="Gene3D" id="2.60.40.10">
    <property type="entry name" value="Immunoglobulins"/>
    <property type="match status" value="1"/>
</dbReference>
<dbReference type="EMBL" id="VFWZ01000004">
    <property type="protein sequence ID" value="TPN85238.1"/>
    <property type="molecule type" value="Genomic_DNA"/>
</dbReference>
<evidence type="ECO:0000259" key="2">
    <source>
        <dbReference type="PROSITE" id="PS50093"/>
    </source>
</evidence>
<dbReference type="Proteomes" id="UP000315540">
    <property type="component" value="Unassembled WGS sequence"/>
</dbReference>
<feature type="domain" description="PKD" evidence="2">
    <location>
        <begin position="263"/>
        <end position="300"/>
    </location>
</feature>
<dbReference type="NCBIfam" id="TIGR02167">
    <property type="entry name" value="Liste_lipo_26"/>
    <property type="match status" value="4"/>
</dbReference>
<evidence type="ECO:0000313" key="4">
    <source>
        <dbReference type="EMBL" id="TPN85238.1"/>
    </source>
</evidence>
<keyword evidence="5" id="KW-1185">Reference proteome</keyword>
<dbReference type="InterPro" id="IPR013783">
    <property type="entry name" value="Ig-like_fold"/>
</dbReference>
<dbReference type="InterPro" id="IPR002126">
    <property type="entry name" value="Cadherin-like_dom"/>
</dbReference>
<dbReference type="GO" id="GO:0005509">
    <property type="term" value="F:calcium ion binding"/>
    <property type="evidence" value="ECO:0007669"/>
    <property type="project" value="InterPro"/>
</dbReference>
<proteinExistence type="predicted"/>
<dbReference type="RefSeq" id="WP_140594336.1">
    <property type="nucleotide sequence ID" value="NZ_VFWZ01000004.1"/>
</dbReference>
<dbReference type="SMART" id="SM00112">
    <property type="entry name" value="CA"/>
    <property type="match status" value="2"/>
</dbReference>
<dbReference type="InterPro" id="IPR000601">
    <property type="entry name" value="PKD_dom"/>
</dbReference>
<gene>
    <name evidence="4" type="ORF">FHK87_14515</name>
</gene>
<dbReference type="SUPFAM" id="SSF49313">
    <property type="entry name" value="Cadherin-like"/>
    <property type="match status" value="1"/>
</dbReference>
<dbReference type="Pfam" id="PF03382">
    <property type="entry name" value="DUF285"/>
    <property type="match status" value="1"/>
</dbReference>
<dbReference type="SUPFAM" id="SSF49299">
    <property type="entry name" value="PKD domain"/>
    <property type="match status" value="1"/>
</dbReference>
<dbReference type="InterPro" id="IPR015919">
    <property type="entry name" value="Cadherin-like_sf"/>
</dbReference>
<accession>A0A504JBJ9</accession>
<evidence type="ECO:0000313" key="5">
    <source>
        <dbReference type="Proteomes" id="UP000315540"/>
    </source>
</evidence>
<dbReference type="GO" id="GO:0007156">
    <property type="term" value="P:homophilic cell adhesion via plasma membrane adhesion molecules"/>
    <property type="evidence" value="ECO:0007669"/>
    <property type="project" value="InterPro"/>
</dbReference>
<feature type="signal peptide" evidence="1">
    <location>
        <begin position="1"/>
        <end position="22"/>
    </location>
</feature>
<dbReference type="InterPro" id="IPR005046">
    <property type="entry name" value="DUF285"/>
</dbReference>
<feature type="domain" description="Cadherin" evidence="3">
    <location>
        <begin position="133"/>
        <end position="233"/>
    </location>
</feature>
<evidence type="ECO:0000259" key="3">
    <source>
        <dbReference type="PROSITE" id="PS50268"/>
    </source>
</evidence>
<dbReference type="PROSITE" id="PS50093">
    <property type="entry name" value="PKD"/>
    <property type="match status" value="1"/>
</dbReference>
<organism evidence="4 5">
    <name type="scientific">Aquimarina algicola</name>
    <dbReference type="NCBI Taxonomy" id="2589995"/>
    <lineage>
        <taxon>Bacteria</taxon>
        <taxon>Pseudomonadati</taxon>
        <taxon>Bacteroidota</taxon>
        <taxon>Flavobacteriia</taxon>
        <taxon>Flavobacteriales</taxon>
        <taxon>Flavobacteriaceae</taxon>
        <taxon>Aquimarina</taxon>
    </lineage>
</organism>
<dbReference type="PROSITE" id="PS50268">
    <property type="entry name" value="CADHERIN_2"/>
    <property type="match status" value="2"/>
</dbReference>
<dbReference type="AlphaFoldDB" id="A0A504JBJ9"/>
<name>A0A504JBJ9_9FLAO</name>
<dbReference type="PROSITE" id="PS51257">
    <property type="entry name" value="PROKAR_LIPOPROTEIN"/>
    <property type="match status" value="1"/>
</dbReference>
<dbReference type="InterPro" id="IPR011889">
    <property type="entry name" value="Liste_lipo_26"/>
</dbReference>
<feature type="chain" id="PRO_5021292054" evidence="1">
    <location>
        <begin position="23"/>
        <end position="604"/>
    </location>
</feature>
<dbReference type="GO" id="GO:0016020">
    <property type="term" value="C:membrane"/>
    <property type="evidence" value="ECO:0007669"/>
    <property type="project" value="InterPro"/>
</dbReference>
<reference evidence="4 5" key="1">
    <citation type="submission" date="2019-06" db="EMBL/GenBank/DDBJ databases">
        <authorList>
            <person name="Meng X."/>
        </authorList>
    </citation>
    <scope>NUCLEOTIDE SEQUENCE [LARGE SCALE GENOMIC DNA]</scope>
    <source>
        <strain evidence="4 5">M625</strain>
    </source>
</reference>
<protein>
    <submittedName>
        <fullName evidence="4">BspA family leucine-rich repeat surface protein</fullName>
    </submittedName>
</protein>
<feature type="domain" description="Cadherin" evidence="3">
    <location>
        <begin position="32"/>
        <end position="132"/>
    </location>
</feature>
<dbReference type="OrthoDB" id="1439291at2"/>
<dbReference type="Gene3D" id="2.60.40.60">
    <property type="entry name" value="Cadherins"/>
    <property type="match status" value="2"/>
</dbReference>
<sequence length="604" mass="66318">MKSIFTLSITALVALLFFSCDNDDDTIQYLLSLENLSVNIDENPQPNTMISDFTVTQENLTGDLRFEIIEQSVEGAVSINNQGQLLVADVMAFNFEVNPTITGVVRVRSGGLTDTATFAITINDVLELNPSLSIEDFTATLDENPEADIVIGSVIVTQANLTDAVRFEITSQTITGAVKINERGELLVAEVAAFDFEMNPTITGEVSVTSGNVTDTATFKISLTDVDETPPSFITKWDVTVLNLTVHLPIYSSSPDDRTEYDFEVDWGDGTVQQVTSFDDPDAIHTYAAPGVKTVTITGTLQGFNFFKTRTSSTLFVDVAQWGNVLLGNGTLHFIRCANLRGFSATDAPDLSTTPSCYGMFAGLIFFNSDLSNWDVSNVTNMNQMFTSTFRFDSDLSNWDVSNVKDMAFMFTASGSFNQDLSNWDVSSVENMRGMFMSASSFNQDLSNWDVSNVKDMSNMFNQALAFNHDLSNWDISNVKDMSSMFDQASMFNQNLSNWDVSGVGNMSSMFRLATSFNQDLSGWDVSNVGGMRGMFLGAAIFNQDISNWDVSNVRNMSLMFFDASSFNQDLSGWVTRNVLTCGEFNGGTSALVAEHVPTTGLCF</sequence>
<comment type="caution">
    <text evidence="4">The sequence shown here is derived from an EMBL/GenBank/DDBJ whole genome shotgun (WGS) entry which is preliminary data.</text>
</comment>